<dbReference type="Proteomes" id="UP000231293">
    <property type="component" value="Unassembled WGS sequence"/>
</dbReference>
<evidence type="ECO:0000313" key="4">
    <source>
        <dbReference type="Proteomes" id="UP000231293"/>
    </source>
</evidence>
<dbReference type="PANTHER" id="PTHR46401">
    <property type="entry name" value="GLYCOSYLTRANSFERASE WBBK-RELATED"/>
    <property type="match status" value="1"/>
</dbReference>
<evidence type="ECO:0000256" key="1">
    <source>
        <dbReference type="ARBA" id="ARBA00022679"/>
    </source>
</evidence>
<dbReference type="AlphaFoldDB" id="A0A2N9WSA8"/>
<organism evidence="3 4">
    <name type="scientific">Snodgrassella alvi</name>
    <dbReference type="NCBI Taxonomy" id="1196083"/>
    <lineage>
        <taxon>Bacteria</taxon>
        <taxon>Pseudomonadati</taxon>
        <taxon>Pseudomonadota</taxon>
        <taxon>Betaproteobacteria</taxon>
        <taxon>Neisseriales</taxon>
        <taxon>Neisseriaceae</taxon>
        <taxon>Snodgrassella</taxon>
    </lineage>
</organism>
<dbReference type="RefSeq" id="WP_100113980.1">
    <property type="nucleotide sequence ID" value="NZ_MDVB01000098.1"/>
</dbReference>
<dbReference type="CDD" id="cd03809">
    <property type="entry name" value="GT4_MtfB-like"/>
    <property type="match status" value="1"/>
</dbReference>
<dbReference type="SUPFAM" id="SSF53756">
    <property type="entry name" value="UDP-Glycosyltransferase/glycogen phosphorylase"/>
    <property type="match status" value="1"/>
</dbReference>
<sequence length="471" mass="54494">MHSRKIIFDITNLVGFLVCNNHYTGIQRVVVMILDEFIKLKIKNVWICFFHPSSNQYLALELDSVNFNNWSDPSKVREFLRTFGIIGSNRLLDKYKKNIIKYYFHRLRFDFAALMHNDKMFVRKGLSIVEWKKTRERIKESPQLKILADIVESEDQVILLDATWKQDYIEEYKRMKSKGVEIYTLVHDLIPVLYPKITVPGVSPVFYSWLIQSISYTTCYLTNSANTKKDLFNFLQTYTHNCEARIETIPLVQINLPTNKSIDLYKKENSLNLPDLLSSINNAAQSCKNILCEPFVLHVGTIEVRKNTWRLVLAWKKLLDQGYYDLPRLVIVGKLGWLNDHFWDLMRGTGNLYGYVTTISDISDADLDLLYKNCLFSAMVSMYEGWGLPIGETLSYGKTAVVANNSSLPEVGMDLVEYCDALSVSSIAASVKKLVFEPNYRETLEAKIKQTKLRNWSDVAYDLENILKTQL</sequence>
<protein>
    <recommendedName>
        <fullName evidence="2">Glycosyl transferase family 1 domain-containing protein</fullName>
    </recommendedName>
</protein>
<feature type="domain" description="Glycosyl transferase family 1" evidence="2">
    <location>
        <begin position="293"/>
        <end position="449"/>
    </location>
</feature>
<dbReference type="Pfam" id="PF00534">
    <property type="entry name" value="Glycos_transf_1"/>
    <property type="match status" value="1"/>
</dbReference>
<gene>
    <name evidence="3" type="ORF">BGI32_09100</name>
</gene>
<dbReference type="GO" id="GO:0016757">
    <property type="term" value="F:glycosyltransferase activity"/>
    <property type="evidence" value="ECO:0007669"/>
    <property type="project" value="InterPro"/>
</dbReference>
<dbReference type="Gene3D" id="3.40.50.2000">
    <property type="entry name" value="Glycogen Phosphorylase B"/>
    <property type="match status" value="1"/>
</dbReference>
<dbReference type="InterPro" id="IPR001296">
    <property type="entry name" value="Glyco_trans_1"/>
</dbReference>
<dbReference type="PANTHER" id="PTHR46401:SF2">
    <property type="entry name" value="GLYCOSYLTRANSFERASE WBBK-RELATED"/>
    <property type="match status" value="1"/>
</dbReference>
<reference evidence="3 4" key="1">
    <citation type="journal article" date="2017" name="MBio">
        <title>Type VI secretion-mediated competition in the bee gut microbiome.</title>
        <authorList>
            <person name="Steele M.I."/>
            <person name="Kwong W.K."/>
            <person name="Powell J.E."/>
            <person name="Whiteley M."/>
            <person name="Moran N.A."/>
        </authorList>
    </citation>
    <scope>NUCLEOTIDE SEQUENCE [LARGE SCALE GENOMIC DNA]</scope>
    <source>
        <strain evidence="3 4">App2-2</strain>
    </source>
</reference>
<evidence type="ECO:0000259" key="2">
    <source>
        <dbReference type="Pfam" id="PF00534"/>
    </source>
</evidence>
<name>A0A2N9WSA8_9NEIS</name>
<dbReference type="EMBL" id="MDVB01000098">
    <property type="protein sequence ID" value="PIT13614.1"/>
    <property type="molecule type" value="Genomic_DNA"/>
</dbReference>
<accession>A0A2N9WSA8</accession>
<comment type="caution">
    <text evidence="3">The sequence shown here is derived from an EMBL/GenBank/DDBJ whole genome shotgun (WGS) entry which is preliminary data.</text>
</comment>
<evidence type="ECO:0000313" key="3">
    <source>
        <dbReference type="EMBL" id="PIT13614.1"/>
    </source>
</evidence>
<proteinExistence type="predicted"/>
<keyword evidence="1" id="KW-0808">Transferase</keyword>